<gene>
    <name evidence="2" type="ORF">WT83_31520</name>
</gene>
<dbReference type="EMBL" id="LPLZ01000092">
    <property type="protein sequence ID" value="KWN04128.1"/>
    <property type="molecule type" value="Genomic_DNA"/>
</dbReference>
<accession>A0A119VCS3</accession>
<name>A0A119VCS3_9BURK</name>
<reference evidence="2 3" key="1">
    <citation type="submission" date="2015-11" db="EMBL/GenBank/DDBJ databases">
        <title>Expanding the genomic diversity of Burkholderia species for the development of highly accurate diagnostics.</title>
        <authorList>
            <person name="Sahl J."/>
            <person name="Keim P."/>
            <person name="Wagner D."/>
        </authorList>
    </citation>
    <scope>NUCLEOTIDE SEQUENCE [LARGE SCALE GENOMIC DNA]</scope>
    <source>
        <strain evidence="2 3">MSMB793WGS</strain>
    </source>
</reference>
<evidence type="ECO:0000313" key="2">
    <source>
        <dbReference type="EMBL" id="KWN04128.1"/>
    </source>
</evidence>
<proteinExistence type="predicted"/>
<feature type="region of interest" description="Disordered" evidence="1">
    <location>
        <begin position="1"/>
        <end position="23"/>
    </location>
</feature>
<dbReference type="Proteomes" id="UP000068016">
    <property type="component" value="Unassembled WGS sequence"/>
</dbReference>
<evidence type="ECO:0000313" key="3">
    <source>
        <dbReference type="Proteomes" id="UP000068016"/>
    </source>
</evidence>
<organism evidence="2 3">
    <name type="scientific">Burkholderia territorii</name>
    <dbReference type="NCBI Taxonomy" id="1503055"/>
    <lineage>
        <taxon>Bacteria</taxon>
        <taxon>Pseudomonadati</taxon>
        <taxon>Pseudomonadota</taxon>
        <taxon>Betaproteobacteria</taxon>
        <taxon>Burkholderiales</taxon>
        <taxon>Burkholderiaceae</taxon>
        <taxon>Burkholderia</taxon>
        <taxon>Burkholderia cepacia complex</taxon>
    </lineage>
</organism>
<sequence length="66" mass="6991">MNRSFDRLAKRARRPTADGGGSACAFARRSAEWAPQSLSMTGSGSAPGFRDVDAATLIEVTPSRYG</sequence>
<dbReference type="AlphaFoldDB" id="A0A119VCS3"/>
<comment type="caution">
    <text evidence="2">The sequence shown here is derived from an EMBL/GenBank/DDBJ whole genome shotgun (WGS) entry which is preliminary data.</text>
</comment>
<protein>
    <submittedName>
        <fullName evidence="2">Uncharacterized protein</fullName>
    </submittedName>
</protein>
<evidence type="ECO:0000256" key="1">
    <source>
        <dbReference type="SAM" id="MobiDB-lite"/>
    </source>
</evidence>